<feature type="compositionally biased region" description="Low complexity" evidence="1">
    <location>
        <begin position="413"/>
        <end position="426"/>
    </location>
</feature>
<dbReference type="PROSITE" id="PS51724">
    <property type="entry name" value="SPOR"/>
    <property type="match status" value="1"/>
</dbReference>
<feature type="region of interest" description="Disordered" evidence="1">
    <location>
        <begin position="289"/>
        <end position="430"/>
    </location>
</feature>
<feature type="compositionally biased region" description="Polar residues" evidence="1">
    <location>
        <begin position="795"/>
        <end position="811"/>
    </location>
</feature>
<evidence type="ECO:0000256" key="1">
    <source>
        <dbReference type="SAM" id="MobiDB-lite"/>
    </source>
</evidence>
<feature type="compositionally biased region" description="Polar residues" evidence="1">
    <location>
        <begin position="555"/>
        <end position="564"/>
    </location>
</feature>
<feature type="compositionally biased region" description="Acidic residues" evidence="1">
    <location>
        <begin position="475"/>
        <end position="500"/>
    </location>
</feature>
<evidence type="ECO:0000313" key="4">
    <source>
        <dbReference type="Proteomes" id="UP001205906"/>
    </source>
</evidence>
<sequence>MIVSSGQNAEDEFHFDESAFELTEDDDRPVHAETTVIEAEPDFDLSLDDFDLDDDEEEDEEFAVSEPTAETAASELVTDEQAPGLLVESPTPVEDVRGAEPGVELELGNEQPQAAEPELVSEPDAVSDFNLAAQESVEFAQDDDFSAVFEQEFEGEAVAEDEALAAVRPAESEPVAYAAQAPANSNEQDYELSDQHFEIELEDWPVEDAQPLAAVPPVTVNAEHGSYEPHGGYDTGSAPSSEAFQAQIPAYQEPLVSTTAEPSERDEQDIEAALAASFEEDLNLDLDDAFADDDFTFEAEGEPETASPSPGAGDLAQAEKVDQAIEPEQPVTLDPEEAADSIGNQPLVTEQPDTLPFMASQPEIEAEDFDFDLAFDTNAEEPELEVASGPEPVSEPEPEPELQAEAIGEPETELAAAPEPQAAVSEPDFEDELAALLAGAAPIAASSALSRATEPRVPEPARFTAPVEPPHTSYEEEQVELSEADFENEATDPEPVEDVSETIAAPRPEPVRAESTVITPPAPEPAKAPVDDDPFAALAAMAARYRASRSASAATPSPQNTEAAQNDDKGTEDAMRTTMQPRTPAPEIETVSVFEQPVALPDDLDIPEMQFEERSAQPQQYDDLDNEFAELLNDMSDNGRVSQQSGSNQQNSASWDDQDTAPRAPQGQDYSGKQYASGYGYAASQQGDLEEDPAWTIPQRDDQYDDYDDELVYEDEQPEERRSILPKPGTLLALLIGGVVLAGGGWFALGSGGVVGSGEPAIIKADATPLKQRPENPGGISVPNQDSKVYERVSGDQTAEEQQASLISTNEAPVDLNSGTDEPITEGLDFDGSDPDVEMMEKSEDRIDEQMADQGVEQSDQGIAIAPHKVKTMVVKADGTLAPAGDDTPAAAGPVVEPAVNAARAALQRTQEGSQAANVASAEQTGSIAAIAADDAPAQAENTAPTQVAAVAPGAWAIQLASVPSEAAAKSTYDGLSKKYGSVLGGRGVNIVKAEVAGKGTFYRVRVPTQTRDEAVQLCTNLKSAGGSCFVSK</sequence>
<feature type="compositionally biased region" description="Acidic residues" evidence="1">
    <location>
        <begin position="18"/>
        <end position="27"/>
    </location>
</feature>
<name>A0ABT1CB30_9HYPH</name>
<feature type="domain" description="SPOR" evidence="2">
    <location>
        <begin position="950"/>
        <end position="1033"/>
    </location>
</feature>
<feature type="region of interest" description="Disordered" evidence="1">
    <location>
        <begin position="445"/>
        <end position="531"/>
    </location>
</feature>
<dbReference type="Gene3D" id="3.30.70.1070">
    <property type="entry name" value="Sporulation related repeat"/>
    <property type="match status" value="1"/>
</dbReference>
<feature type="compositionally biased region" description="Acidic residues" evidence="1">
    <location>
        <begin position="289"/>
        <end position="303"/>
    </location>
</feature>
<dbReference type="SUPFAM" id="SSF110997">
    <property type="entry name" value="Sporulation related repeat"/>
    <property type="match status" value="1"/>
</dbReference>
<dbReference type="Pfam" id="PF05036">
    <property type="entry name" value="SPOR"/>
    <property type="match status" value="1"/>
</dbReference>
<evidence type="ECO:0000313" key="3">
    <source>
        <dbReference type="EMBL" id="MCO6052035.1"/>
    </source>
</evidence>
<feature type="region of interest" description="Disordered" evidence="1">
    <location>
        <begin position="1"/>
        <end position="120"/>
    </location>
</feature>
<feature type="region of interest" description="Disordered" evidence="1">
    <location>
        <begin position="546"/>
        <end position="702"/>
    </location>
</feature>
<reference evidence="3 4" key="1">
    <citation type="submission" date="2022-06" db="EMBL/GenBank/DDBJ databases">
        <title>Mesorhizobium sp. strain RP14 Genome sequencing and assembly.</title>
        <authorList>
            <person name="Kim I."/>
        </authorList>
    </citation>
    <scope>NUCLEOTIDE SEQUENCE [LARGE SCALE GENOMIC DNA]</scope>
    <source>
        <strain evidence="4">RP14(2022)</strain>
    </source>
</reference>
<feature type="compositionally biased region" description="Acidic residues" evidence="1">
    <location>
        <begin position="364"/>
        <end position="384"/>
    </location>
</feature>
<dbReference type="InterPro" id="IPR036680">
    <property type="entry name" value="SPOR-like_sf"/>
</dbReference>
<dbReference type="Proteomes" id="UP001205906">
    <property type="component" value="Unassembled WGS sequence"/>
</dbReference>
<gene>
    <name evidence="3" type="ORF">NGM99_19800</name>
</gene>
<feature type="region of interest" description="Disordered" evidence="1">
    <location>
        <begin position="792"/>
        <end position="836"/>
    </location>
</feature>
<protein>
    <submittedName>
        <fullName evidence="3">SPOR domain-containing protein</fullName>
    </submittedName>
</protein>
<feature type="compositionally biased region" description="Polar residues" evidence="1">
    <location>
        <begin position="342"/>
        <end position="352"/>
    </location>
</feature>
<comment type="caution">
    <text evidence="3">The sequence shown here is derived from an EMBL/GenBank/DDBJ whole genome shotgun (WGS) entry which is preliminary data.</text>
</comment>
<feature type="compositionally biased region" description="Basic and acidic residues" evidence="1">
    <location>
        <begin position="566"/>
        <end position="575"/>
    </location>
</feature>
<feature type="region of interest" description="Disordered" evidence="1">
    <location>
        <begin position="222"/>
        <end position="276"/>
    </location>
</feature>
<organism evidence="3 4">
    <name type="scientific">Mesorhizobium liriopis</name>
    <dbReference type="NCBI Taxonomy" id="2953882"/>
    <lineage>
        <taxon>Bacteria</taxon>
        <taxon>Pseudomonadati</taxon>
        <taxon>Pseudomonadota</taxon>
        <taxon>Alphaproteobacteria</taxon>
        <taxon>Hyphomicrobiales</taxon>
        <taxon>Phyllobacteriaceae</taxon>
        <taxon>Mesorhizobium</taxon>
    </lineage>
</organism>
<dbReference type="EMBL" id="JAMXQS010000010">
    <property type="protein sequence ID" value="MCO6052035.1"/>
    <property type="molecule type" value="Genomic_DNA"/>
</dbReference>
<feature type="compositionally biased region" description="Low complexity" evidence="1">
    <location>
        <begin position="642"/>
        <end position="652"/>
    </location>
</feature>
<feature type="compositionally biased region" description="Acidic residues" evidence="1">
    <location>
        <begin position="394"/>
        <end position="412"/>
    </location>
</feature>
<dbReference type="InterPro" id="IPR007730">
    <property type="entry name" value="SPOR-like_dom"/>
</dbReference>
<feature type="compositionally biased region" description="Acidic residues" evidence="1">
    <location>
        <begin position="39"/>
        <end position="63"/>
    </location>
</feature>
<keyword evidence="4" id="KW-1185">Reference proteome</keyword>
<evidence type="ECO:0000259" key="2">
    <source>
        <dbReference type="PROSITE" id="PS51724"/>
    </source>
</evidence>
<accession>A0ABT1CB30</accession>
<proteinExistence type="predicted"/>